<proteinExistence type="predicted"/>
<keyword evidence="2" id="KW-1185">Reference proteome</keyword>
<dbReference type="SUPFAM" id="SSF56601">
    <property type="entry name" value="beta-lactamase/transpeptidase-like"/>
    <property type="match status" value="1"/>
</dbReference>
<protein>
    <recommendedName>
        <fullName evidence="3">Serine hydrolase</fullName>
    </recommendedName>
</protein>
<name>A0A7G5FIJ7_9CORY</name>
<dbReference type="Proteomes" id="UP000515570">
    <property type="component" value="Chromosome"/>
</dbReference>
<dbReference type="InterPro" id="IPR012338">
    <property type="entry name" value="Beta-lactam/transpept-like"/>
</dbReference>
<dbReference type="EMBL" id="CP059833">
    <property type="protein sequence ID" value="QMV86438.1"/>
    <property type="molecule type" value="Genomic_DNA"/>
</dbReference>
<organism evidence="1 2">
    <name type="scientific">Corynebacterium hindlerae</name>
    <dbReference type="NCBI Taxonomy" id="699041"/>
    <lineage>
        <taxon>Bacteria</taxon>
        <taxon>Bacillati</taxon>
        <taxon>Actinomycetota</taxon>
        <taxon>Actinomycetes</taxon>
        <taxon>Mycobacteriales</taxon>
        <taxon>Corynebacteriaceae</taxon>
        <taxon>Corynebacterium</taxon>
    </lineage>
</organism>
<evidence type="ECO:0008006" key="3">
    <source>
        <dbReference type="Google" id="ProtNLM"/>
    </source>
</evidence>
<dbReference type="Gene3D" id="3.40.710.10">
    <property type="entry name" value="DD-peptidase/beta-lactamase superfamily"/>
    <property type="match status" value="1"/>
</dbReference>
<dbReference type="AlphaFoldDB" id="A0A7G5FIJ7"/>
<sequence length="255" mass="28045">MFEVFRWTVSLSAVAGLIGGTLAVKDWSQPEPPEPTVVAKTEAQADYIAVEQLDNFRDFPGGSQMTLVKLRTGEHVGSATERFPRPALSLAKLYLADYVFEHGDDNDRDKAREMIERSSDSLAYELIEKYPEAISATARKYGLWSTRAGETWGLSTTSTYDVVKFVQAKLEQDPTSPVLEAMKASAAIAADGYGQDYGTAKLPGAQGTKWGWSNWYDLHSSVTFGEDFVAAAAVYGSASDLTALVKRYMEPELMR</sequence>
<evidence type="ECO:0000313" key="1">
    <source>
        <dbReference type="EMBL" id="QMV86438.1"/>
    </source>
</evidence>
<gene>
    <name evidence="1" type="ORF">HW450_03680</name>
</gene>
<evidence type="ECO:0000313" key="2">
    <source>
        <dbReference type="Proteomes" id="UP000515570"/>
    </source>
</evidence>
<reference evidence="1 2" key="1">
    <citation type="submission" date="2020-07" db="EMBL/GenBank/DDBJ databases">
        <title>non toxigenic Corynebacterium sp. nov from a clinical source.</title>
        <authorList>
            <person name="Bernier A.-M."/>
            <person name="Bernard K."/>
        </authorList>
    </citation>
    <scope>NUCLEOTIDE SEQUENCE [LARGE SCALE GENOMIC DNA]</scope>
    <source>
        <strain evidence="2">NML 93-0612</strain>
    </source>
</reference>
<accession>A0A7G5FIJ7</accession>